<keyword evidence="6" id="KW-0675">Receptor</keyword>
<gene>
    <name evidence="10" type="ORF">RGQ29_006558</name>
</gene>
<keyword evidence="7" id="KW-0325">Glycoprotein</keyword>
<dbReference type="AlphaFoldDB" id="A0AAN7E815"/>
<feature type="signal peptide" evidence="9">
    <location>
        <begin position="1"/>
        <end position="21"/>
    </location>
</feature>
<name>A0AAN7E815_QUERU</name>
<dbReference type="PANTHER" id="PTHR48063:SF81">
    <property type="entry name" value="LEUCINE-RICH REPEAT-CONTAINING N-TERMINAL PLANT-TYPE DOMAIN-CONTAINING PROTEIN"/>
    <property type="match status" value="1"/>
</dbReference>
<dbReference type="Proteomes" id="UP001324115">
    <property type="component" value="Unassembled WGS sequence"/>
</dbReference>
<keyword evidence="11" id="KW-1185">Reference proteome</keyword>
<dbReference type="PANTHER" id="PTHR48063">
    <property type="entry name" value="LRR RECEPTOR-LIKE KINASE"/>
    <property type="match status" value="1"/>
</dbReference>
<keyword evidence="5 8" id="KW-0472">Membrane</keyword>
<keyword evidence="4 8" id="KW-1133">Transmembrane helix</keyword>
<dbReference type="EMBL" id="JAXUIC010000011">
    <property type="protein sequence ID" value="KAK4564533.1"/>
    <property type="molecule type" value="Genomic_DNA"/>
</dbReference>
<keyword evidence="2 8" id="KW-0812">Transmembrane</keyword>
<comment type="caution">
    <text evidence="10">The sequence shown here is derived from an EMBL/GenBank/DDBJ whole genome shotgun (WGS) entry which is preliminary data.</text>
</comment>
<evidence type="ECO:0000256" key="9">
    <source>
        <dbReference type="SAM" id="SignalP"/>
    </source>
</evidence>
<evidence type="ECO:0000256" key="2">
    <source>
        <dbReference type="ARBA" id="ARBA00022692"/>
    </source>
</evidence>
<organism evidence="10 11">
    <name type="scientific">Quercus rubra</name>
    <name type="common">Northern red oak</name>
    <name type="synonym">Quercus borealis</name>
    <dbReference type="NCBI Taxonomy" id="3512"/>
    <lineage>
        <taxon>Eukaryota</taxon>
        <taxon>Viridiplantae</taxon>
        <taxon>Streptophyta</taxon>
        <taxon>Embryophyta</taxon>
        <taxon>Tracheophyta</taxon>
        <taxon>Spermatophyta</taxon>
        <taxon>Magnoliopsida</taxon>
        <taxon>eudicotyledons</taxon>
        <taxon>Gunneridae</taxon>
        <taxon>Pentapetalae</taxon>
        <taxon>rosids</taxon>
        <taxon>fabids</taxon>
        <taxon>Fagales</taxon>
        <taxon>Fagaceae</taxon>
        <taxon>Quercus</taxon>
    </lineage>
</organism>
<keyword evidence="3 9" id="KW-0732">Signal</keyword>
<sequence>MIHPFTKVILYCVDLLFQVSTICPGEEPDPEARPNGTKKNDEKGFESLSFYIILVAGFIVGFWGVCGTLVVKTSWSQAYFQTFDNLKDKIFIFIKVKVARLSRER</sequence>
<proteinExistence type="predicted"/>
<evidence type="ECO:0000256" key="7">
    <source>
        <dbReference type="ARBA" id="ARBA00023180"/>
    </source>
</evidence>
<feature type="transmembrane region" description="Helical" evidence="8">
    <location>
        <begin position="48"/>
        <end position="71"/>
    </location>
</feature>
<evidence type="ECO:0000256" key="6">
    <source>
        <dbReference type="ARBA" id="ARBA00023170"/>
    </source>
</evidence>
<accession>A0AAN7E815</accession>
<evidence type="ECO:0000313" key="11">
    <source>
        <dbReference type="Proteomes" id="UP001324115"/>
    </source>
</evidence>
<evidence type="ECO:0000313" key="10">
    <source>
        <dbReference type="EMBL" id="KAK4564533.1"/>
    </source>
</evidence>
<reference evidence="10 11" key="1">
    <citation type="journal article" date="2023" name="G3 (Bethesda)">
        <title>A haplotype-resolved chromosome-scale genome for Quercus rubra L. provides insights into the genetics of adaptive traits for red oak species.</title>
        <authorList>
            <person name="Kapoor B."/>
            <person name="Jenkins J."/>
            <person name="Schmutz J."/>
            <person name="Zhebentyayeva T."/>
            <person name="Kuelheim C."/>
            <person name="Coggeshall M."/>
            <person name="Heim C."/>
            <person name="Lasky J.R."/>
            <person name="Leites L."/>
            <person name="Islam-Faridi N."/>
            <person name="Romero-Severson J."/>
            <person name="DeLeo V.L."/>
            <person name="Lucas S.M."/>
            <person name="Lazic D."/>
            <person name="Gailing O."/>
            <person name="Carlson J."/>
            <person name="Staton M."/>
        </authorList>
    </citation>
    <scope>NUCLEOTIDE SEQUENCE [LARGE SCALE GENOMIC DNA]</scope>
    <source>
        <strain evidence="10">Pseudo-F2</strain>
    </source>
</reference>
<dbReference type="GO" id="GO:0016020">
    <property type="term" value="C:membrane"/>
    <property type="evidence" value="ECO:0007669"/>
    <property type="project" value="UniProtKB-SubCell"/>
</dbReference>
<evidence type="ECO:0000256" key="5">
    <source>
        <dbReference type="ARBA" id="ARBA00023136"/>
    </source>
</evidence>
<evidence type="ECO:0000256" key="3">
    <source>
        <dbReference type="ARBA" id="ARBA00022729"/>
    </source>
</evidence>
<feature type="chain" id="PRO_5043032707" evidence="9">
    <location>
        <begin position="22"/>
        <end position="105"/>
    </location>
</feature>
<evidence type="ECO:0000256" key="4">
    <source>
        <dbReference type="ARBA" id="ARBA00022989"/>
    </source>
</evidence>
<evidence type="ECO:0000256" key="1">
    <source>
        <dbReference type="ARBA" id="ARBA00004479"/>
    </source>
</evidence>
<evidence type="ECO:0000256" key="8">
    <source>
        <dbReference type="SAM" id="Phobius"/>
    </source>
</evidence>
<dbReference type="InterPro" id="IPR046956">
    <property type="entry name" value="RLP23-like"/>
</dbReference>
<comment type="subcellular location">
    <subcellularLocation>
        <location evidence="1">Membrane</location>
        <topology evidence="1">Single-pass type I membrane protein</topology>
    </subcellularLocation>
</comment>
<protein>
    <submittedName>
        <fullName evidence="10">Uncharacterized protein</fullName>
    </submittedName>
</protein>